<keyword evidence="2 4" id="KW-0808">Transferase</keyword>
<protein>
    <submittedName>
        <fullName evidence="4">Phosphoribosyltransferase</fullName>
    </submittedName>
</protein>
<dbReference type="AlphaFoldDB" id="A0A7S7M137"/>
<dbReference type="CDD" id="cd06223">
    <property type="entry name" value="PRTases_typeI"/>
    <property type="match status" value="1"/>
</dbReference>
<proteinExistence type="predicted"/>
<dbReference type="EMBL" id="CP054493">
    <property type="protein sequence ID" value="QOY54995.1"/>
    <property type="molecule type" value="Genomic_DNA"/>
</dbReference>
<dbReference type="GO" id="GO:0016757">
    <property type="term" value="F:glycosyltransferase activity"/>
    <property type="evidence" value="ECO:0007669"/>
    <property type="project" value="UniProtKB-KW"/>
</dbReference>
<dbReference type="SUPFAM" id="SSF53271">
    <property type="entry name" value="PRTase-like"/>
    <property type="match status" value="1"/>
</dbReference>
<dbReference type="RefSeq" id="WP_194367037.1">
    <property type="nucleotide sequence ID" value="NZ_CP054493.1"/>
</dbReference>
<gene>
    <name evidence="4" type="ORF">HUE87_01745</name>
</gene>
<accession>A0A7S7M137</accession>
<evidence type="ECO:0000256" key="2">
    <source>
        <dbReference type="ARBA" id="ARBA00022679"/>
    </source>
</evidence>
<keyword evidence="1 4" id="KW-0328">Glycosyltransferase</keyword>
<evidence type="ECO:0000313" key="5">
    <source>
        <dbReference type="Proteomes" id="UP000593836"/>
    </source>
</evidence>
<keyword evidence="5" id="KW-1185">Reference proteome</keyword>
<organism evidence="4 5">
    <name type="scientific">Candidatus Sulfurimonas marisnigri</name>
    <dbReference type="NCBI Taxonomy" id="2740405"/>
    <lineage>
        <taxon>Bacteria</taxon>
        <taxon>Pseudomonadati</taxon>
        <taxon>Campylobacterota</taxon>
        <taxon>Epsilonproteobacteria</taxon>
        <taxon>Campylobacterales</taxon>
        <taxon>Sulfurimonadaceae</taxon>
        <taxon>Sulfurimonas</taxon>
    </lineage>
</organism>
<sequence>MKYYSYENFKNDTNKLISQVKKSEFDVIVAVARGGLALSHVMAEGLNIRDVQSIRTELYDETCKREELTIFGSADFTDIKKVLVVDDIADSGDTLNAVMKHLRGCFKEVEFKSATLFYKKTSIYEPDFWVNEADDWIDFFWERDFIKESY</sequence>
<evidence type="ECO:0000259" key="3">
    <source>
        <dbReference type="Pfam" id="PF00156"/>
    </source>
</evidence>
<reference evidence="4 5" key="1">
    <citation type="submission" date="2020-05" db="EMBL/GenBank/DDBJ databases">
        <title>Sulfurimonas marisnigri, sp. nov., and Sulfurimonas baltica, sp. nov., manganese oxide reducing chemolithoautotrophs of the class Epsilonproteobacteria isolated from the pelagic redoxclines of the Black and Baltic Seas and emended description of the genus Sulfurimonas.</title>
        <authorList>
            <person name="Henkel J.V."/>
            <person name="Laudan C."/>
            <person name="Werner J."/>
            <person name="Neu T."/>
            <person name="Plewe S."/>
            <person name="Sproer C."/>
            <person name="Bunk B."/>
            <person name="Schulz-Vogt H.N."/>
        </authorList>
    </citation>
    <scope>NUCLEOTIDE SEQUENCE [LARGE SCALE GENOMIC DNA]</scope>
    <source>
        <strain evidence="4 5">SoZ1</strain>
    </source>
</reference>
<evidence type="ECO:0000313" key="4">
    <source>
        <dbReference type="EMBL" id="QOY54995.1"/>
    </source>
</evidence>
<dbReference type="KEGG" id="smas:HUE87_01745"/>
<dbReference type="PANTHER" id="PTHR43363">
    <property type="entry name" value="HYPOXANTHINE PHOSPHORIBOSYLTRANSFERASE"/>
    <property type="match status" value="1"/>
</dbReference>
<dbReference type="InterPro" id="IPR000836">
    <property type="entry name" value="PRTase_dom"/>
</dbReference>
<dbReference type="Proteomes" id="UP000593836">
    <property type="component" value="Chromosome"/>
</dbReference>
<name>A0A7S7M137_9BACT</name>
<dbReference type="Pfam" id="PF00156">
    <property type="entry name" value="Pribosyltran"/>
    <property type="match status" value="1"/>
</dbReference>
<dbReference type="InterPro" id="IPR029057">
    <property type="entry name" value="PRTase-like"/>
</dbReference>
<dbReference type="PANTHER" id="PTHR43363:SF1">
    <property type="entry name" value="HYPOXANTHINE-GUANINE PHOSPHORIBOSYLTRANSFERASE"/>
    <property type="match status" value="1"/>
</dbReference>
<evidence type="ECO:0000256" key="1">
    <source>
        <dbReference type="ARBA" id="ARBA00022676"/>
    </source>
</evidence>
<dbReference type="Gene3D" id="3.40.50.2020">
    <property type="match status" value="1"/>
</dbReference>
<feature type="domain" description="Phosphoribosyltransferase" evidence="3">
    <location>
        <begin position="6"/>
        <end position="141"/>
    </location>
</feature>